<dbReference type="Gene3D" id="3.20.20.100">
    <property type="entry name" value="NADP-dependent oxidoreductase domain"/>
    <property type="match status" value="1"/>
</dbReference>
<reference evidence="8" key="1">
    <citation type="submission" date="2023-03" db="EMBL/GenBank/DDBJ databases">
        <authorList>
            <person name="Shen W."/>
            <person name="Cai J."/>
        </authorList>
    </citation>
    <scope>NUCLEOTIDE SEQUENCE</scope>
    <source>
        <strain evidence="8">B646-2</strain>
    </source>
</reference>
<dbReference type="CDD" id="cd19071">
    <property type="entry name" value="AKR_AKR1-5-like"/>
    <property type="match status" value="1"/>
</dbReference>
<sequence length="282" mass="31828">MNKNSTYTLLNGVEIPVIGFGTWQTPNGEIAEESVKWAIEAGYRHIDTASAYRNEPSVGRGIKASGVPREELFITTKLGSKGHSYAAAKQAIDDSLKNLDLDYIDLYLIHWPSPLAIRENWKEGNAEAWRAMEEAVEQKKIRAIGVSNFLPHHLDALYETAKIKPMVNQIFLNPSDQQQEVVKYNQAHDILSEAYSPLGTGEIFKVAELKEIAEKYNRSIAQIVLRWSLQHQFLPLPKSVHKERIQENLKVFDFEIKPEDMAIIDGLKGLTGSAKNPDQVDF</sequence>
<dbReference type="PANTHER" id="PTHR43827:SF3">
    <property type="entry name" value="NADP-DEPENDENT OXIDOREDUCTASE DOMAIN-CONTAINING PROTEIN"/>
    <property type="match status" value="1"/>
</dbReference>
<dbReference type="PANTHER" id="PTHR43827">
    <property type="entry name" value="2,5-DIKETO-D-GLUCONIC ACID REDUCTASE"/>
    <property type="match status" value="1"/>
</dbReference>
<keyword evidence="2" id="KW-0521">NADP</keyword>
<dbReference type="InterPro" id="IPR023210">
    <property type="entry name" value="NADP_OxRdtase_dom"/>
</dbReference>
<evidence type="ECO:0000256" key="4">
    <source>
        <dbReference type="PIRSR" id="PIRSR000097-1"/>
    </source>
</evidence>
<dbReference type="AlphaFoldDB" id="A0AAW8SW48"/>
<accession>A0AAW8SW48</accession>
<evidence type="ECO:0000256" key="3">
    <source>
        <dbReference type="ARBA" id="ARBA00023002"/>
    </source>
</evidence>
<organism evidence="8 9">
    <name type="scientific">Enterococcus raffinosus</name>
    <dbReference type="NCBI Taxonomy" id="71452"/>
    <lineage>
        <taxon>Bacteria</taxon>
        <taxon>Bacillati</taxon>
        <taxon>Bacillota</taxon>
        <taxon>Bacilli</taxon>
        <taxon>Lactobacillales</taxon>
        <taxon>Enterococcaceae</taxon>
        <taxon>Enterococcus</taxon>
    </lineage>
</organism>
<feature type="site" description="Lowers pKa of active site Tyr" evidence="6">
    <location>
        <position position="77"/>
    </location>
</feature>
<evidence type="ECO:0000256" key="2">
    <source>
        <dbReference type="ARBA" id="ARBA00022857"/>
    </source>
</evidence>
<feature type="active site" description="Proton donor" evidence="4">
    <location>
        <position position="52"/>
    </location>
</feature>
<dbReference type="PRINTS" id="PR00069">
    <property type="entry name" value="ALDKETRDTASE"/>
</dbReference>
<dbReference type="EMBL" id="JARPXM010000001">
    <property type="protein sequence ID" value="MDT2536944.1"/>
    <property type="molecule type" value="Genomic_DNA"/>
</dbReference>
<dbReference type="PIRSF" id="PIRSF000097">
    <property type="entry name" value="AKR"/>
    <property type="match status" value="1"/>
</dbReference>
<comment type="caution">
    <text evidence="8">The sequence shown here is derived from an EMBL/GenBank/DDBJ whole genome shotgun (WGS) entry which is preliminary data.</text>
</comment>
<dbReference type="InterPro" id="IPR020471">
    <property type="entry name" value="AKR"/>
</dbReference>
<evidence type="ECO:0000256" key="1">
    <source>
        <dbReference type="ARBA" id="ARBA00007905"/>
    </source>
</evidence>
<evidence type="ECO:0000256" key="5">
    <source>
        <dbReference type="PIRSR" id="PIRSR000097-2"/>
    </source>
</evidence>
<comment type="similarity">
    <text evidence="1">Belongs to the aldo/keto reductase family.</text>
</comment>
<dbReference type="PROSITE" id="PS00798">
    <property type="entry name" value="ALDOKETO_REDUCTASE_1"/>
    <property type="match status" value="1"/>
</dbReference>
<dbReference type="SUPFAM" id="SSF51430">
    <property type="entry name" value="NAD(P)-linked oxidoreductase"/>
    <property type="match status" value="1"/>
</dbReference>
<dbReference type="Proteomes" id="UP001249240">
    <property type="component" value="Unassembled WGS sequence"/>
</dbReference>
<dbReference type="InterPro" id="IPR018170">
    <property type="entry name" value="Aldo/ket_reductase_CS"/>
</dbReference>
<dbReference type="PROSITE" id="PS00062">
    <property type="entry name" value="ALDOKETO_REDUCTASE_2"/>
    <property type="match status" value="1"/>
</dbReference>
<evidence type="ECO:0000313" key="8">
    <source>
        <dbReference type="EMBL" id="MDT2536944.1"/>
    </source>
</evidence>
<dbReference type="RefSeq" id="WP_028021008.1">
    <property type="nucleotide sequence ID" value="NZ_CABLCA010000009.1"/>
</dbReference>
<name>A0AAW8SW48_9ENTE</name>
<dbReference type="InterPro" id="IPR036812">
    <property type="entry name" value="NAD(P)_OxRdtase_dom_sf"/>
</dbReference>
<proteinExistence type="inferred from homology"/>
<dbReference type="Pfam" id="PF00248">
    <property type="entry name" value="Aldo_ket_red"/>
    <property type="match status" value="1"/>
</dbReference>
<feature type="binding site" evidence="5">
    <location>
        <position position="110"/>
    </location>
    <ligand>
        <name>substrate</name>
    </ligand>
</feature>
<gene>
    <name evidence="8" type="ORF">P7D78_02305</name>
</gene>
<evidence type="ECO:0000259" key="7">
    <source>
        <dbReference type="Pfam" id="PF00248"/>
    </source>
</evidence>
<evidence type="ECO:0000256" key="6">
    <source>
        <dbReference type="PIRSR" id="PIRSR000097-3"/>
    </source>
</evidence>
<dbReference type="PROSITE" id="PS00063">
    <property type="entry name" value="ALDOKETO_REDUCTASE_3"/>
    <property type="match status" value="1"/>
</dbReference>
<feature type="domain" description="NADP-dependent oxidoreductase" evidence="7">
    <location>
        <begin position="18"/>
        <end position="267"/>
    </location>
</feature>
<keyword evidence="3" id="KW-0560">Oxidoreductase</keyword>
<dbReference type="FunFam" id="3.20.20.100:FF:000015">
    <property type="entry name" value="Oxidoreductase, aldo/keto reductase family"/>
    <property type="match status" value="1"/>
</dbReference>
<protein>
    <submittedName>
        <fullName evidence="8">Aldo/keto reductase</fullName>
    </submittedName>
</protein>
<dbReference type="GO" id="GO:0016616">
    <property type="term" value="F:oxidoreductase activity, acting on the CH-OH group of donors, NAD or NADP as acceptor"/>
    <property type="evidence" value="ECO:0007669"/>
    <property type="project" value="UniProtKB-ARBA"/>
</dbReference>
<evidence type="ECO:0000313" key="9">
    <source>
        <dbReference type="Proteomes" id="UP001249240"/>
    </source>
</evidence>